<protein>
    <submittedName>
        <fullName evidence="1">Uncharacterized protein</fullName>
    </submittedName>
</protein>
<dbReference type="Proteomes" id="UP001596306">
    <property type="component" value="Unassembled WGS sequence"/>
</dbReference>
<keyword evidence="2" id="KW-1185">Reference proteome</keyword>
<evidence type="ECO:0000313" key="1">
    <source>
        <dbReference type="EMBL" id="MFC6356678.1"/>
    </source>
</evidence>
<comment type="caution">
    <text evidence="1">The sequence shown here is derived from an EMBL/GenBank/DDBJ whole genome shotgun (WGS) entry which is preliminary data.</text>
</comment>
<dbReference type="RefSeq" id="WP_386731422.1">
    <property type="nucleotide sequence ID" value="NZ_JBHSTP010000002.1"/>
</dbReference>
<accession>A0ABW1VIN6</accession>
<evidence type="ECO:0000313" key="2">
    <source>
        <dbReference type="Proteomes" id="UP001596306"/>
    </source>
</evidence>
<sequence>MFRSDQDPTLLAWRRFRDQIDVPARGTAPVVERNVRGISRASSVVGDSECGVWRLLASNNREVARSARAYRSFIGARDHVHRLQDLVDEMVVVTLTGRATGTYGWFVQLHGIAILTCSRWYPAASSSVEASLGSLALLRIAVVAEESRRLPGARRHVGTGTRERGVAW</sequence>
<name>A0ABW1VIN6_9MICO</name>
<proteinExistence type="predicted"/>
<organism evidence="1 2">
    <name type="scientific">Luethyella okanaganae</name>
    <dbReference type="NCBI Taxonomy" id="69372"/>
    <lineage>
        <taxon>Bacteria</taxon>
        <taxon>Bacillati</taxon>
        <taxon>Actinomycetota</taxon>
        <taxon>Actinomycetes</taxon>
        <taxon>Micrococcales</taxon>
        <taxon>Microbacteriaceae</taxon>
        <taxon>Luethyella</taxon>
    </lineage>
</organism>
<reference evidence="2" key="1">
    <citation type="journal article" date="2019" name="Int. J. Syst. Evol. Microbiol.">
        <title>The Global Catalogue of Microorganisms (GCM) 10K type strain sequencing project: providing services to taxonomists for standard genome sequencing and annotation.</title>
        <authorList>
            <consortium name="The Broad Institute Genomics Platform"/>
            <consortium name="The Broad Institute Genome Sequencing Center for Infectious Disease"/>
            <person name="Wu L."/>
            <person name="Ma J."/>
        </authorList>
    </citation>
    <scope>NUCLEOTIDE SEQUENCE [LARGE SCALE GENOMIC DNA]</scope>
    <source>
        <strain evidence="2">CCUG 43304</strain>
    </source>
</reference>
<dbReference type="EMBL" id="JBHSTP010000002">
    <property type="protein sequence ID" value="MFC6356678.1"/>
    <property type="molecule type" value="Genomic_DNA"/>
</dbReference>
<gene>
    <name evidence="1" type="ORF">ACFQB0_11225</name>
</gene>